<evidence type="ECO:0000313" key="1">
    <source>
        <dbReference type="EMBL" id="KIK63794.1"/>
    </source>
</evidence>
<reference evidence="1 2" key="1">
    <citation type="submission" date="2014-04" db="EMBL/GenBank/DDBJ databases">
        <title>Evolutionary Origins and Diversification of the Mycorrhizal Mutualists.</title>
        <authorList>
            <consortium name="DOE Joint Genome Institute"/>
            <consortium name="Mycorrhizal Genomics Consortium"/>
            <person name="Kohler A."/>
            <person name="Kuo A."/>
            <person name="Nagy L.G."/>
            <person name="Floudas D."/>
            <person name="Copeland A."/>
            <person name="Barry K.W."/>
            <person name="Cichocki N."/>
            <person name="Veneault-Fourrey C."/>
            <person name="LaButti K."/>
            <person name="Lindquist E.A."/>
            <person name="Lipzen A."/>
            <person name="Lundell T."/>
            <person name="Morin E."/>
            <person name="Murat C."/>
            <person name="Riley R."/>
            <person name="Ohm R."/>
            <person name="Sun H."/>
            <person name="Tunlid A."/>
            <person name="Henrissat B."/>
            <person name="Grigoriev I.V."/>
            <person name="Hibbett D.S."/>
            <person name="Martin F."/>
        </authorList>
    </citation>
    <scope>NUCLEOTIDE SEQUENCE [LARGE SCALE GENOMIC DNA]</scope>
    <source>
        <strain evidence="1 2">FD-317 M1</strain>
    </source>
</reference>
<dbReference type="EMBL" id="KN834763">
    <property type="protein sequence ID" value="KIK63794.1"/>
    <property type="molecule type" value="Genomic_DNA"/>
</dbReference>
<protein>
    <submittedName>
        <fullName evidence="1">Uncharacterized protein</fullName>
    </submittedName>
</protein>
<sequence>MFSSRLKAVLKPVSFAQTFSKSANALDRPIRREDLVHPDHVKMATEKDTMFVYAEPSGNVELKEVPIPDQIKESGVIPEGYTVDFIASPERVIFALERAGVTTIEQLPEETFHEIRATLNQPSNLSIVPTPIYQLKRAAEEKSHHEIQQKK</sequence>
<name>A0A0D0CLD8_9AGAR</name>
<dbReference type="AlphaFoldDB" id="A0A0D0CLD8"/>
<keyword evidence="2" id="KW-1185">Reference proteome</keyword>
<accession>A0A0D0CLD8</accession>
<dbReference type="Proteomes" id="UP000053593">
    <property type="component" value="Unassembled WGS sequence"/>
</dbReference>
<gene>
    <name evidence="1" type="ORF">GYMLUDRAFT_259476</name>
</gene>
<dbReference type="OrthoDB" id="2899474at2759"/>
<dbReference type="HOGENOM" id="CLU_145547_0_0_1"/>
<evidence type="ECO:0000313" key="2">
    <source>
        <dbReference type="Proteomes" id="UP000053593"/>
    </source>
</evidence>
<proteinExistence type="predicted"/>
<organism evidence="1 2">
    <name type="scientific">Collybiopsis luxurians FD-317 M1</name>
    <dbReference type="NCBI Taxonomy" id="944289"/>
    <lineage>
        <taxon>Eukaryota</taxon>
        <taxon>Fungi</taxon>
        <taxon>Dikarya</taxon>
        <taxon>Basidiomycota</taxon>
        <taxon>Agaricomycotina</taxon>
        <taxon>Agaricomycetes</taxon>
        <taxon>Agaricomycetidae</taxon>
        <taxon>Agaricales</taxon>
        <taxon>Marasmiineae</taxon>
        <taxon>Omphalotaceae</taxon>
        <taxon>Collybiopsis</taxon>
        <taxon>Collybiopsis luxurians</taxon>
    </lineage>
</organism>